<reference evidence="3 4" key="1">
    <citation type="submission" date="2020-11" db="EMBL/GenBank/DDBJ databases">
        <title>Complete genome sequence unveiled secondary metabolic potentials in Streptomyces solisilvae HNM0141.</title>
        <authorList>
            <person name="Huang X."/>
        </authorList>
    </citation>
    <scope>NUCLEOTIDE SEQUENCE [LARGE SCALE GENOMIC DNA]</scope>
    <source>
        <strain evidence="3 4">HNM0141</strain>
    </source>
</reference>
<evidence type="ECO:0000259" key="2">
    <source>
        <dbReference type="PROSITE" id="PS51077"/>
    </source>
</evidence>
<dbReference type="SUPFAM" id="SSF46785">
    <property type="entry name" value="Winged helix' DNA-binding domain"/>
    <property type="match status" value="1"/>
</dbReference>
<organism evidence="3 4">
    <name type="scientific">Streptomyces malaysiensis</name>
    <dbReference type="NCBI Taxonomy" id="92644"/>
    <lineage>
        <taxon>Bacteria</taxon>
        <taxon>Bacillati</taxon>
        <taxon>Actinomycetota</taxon>
        <taxon>Actinomycetes</taxon>
        <taxon>Kitasatosporales</taxon>
        <taxon>Streptomycetaceae</taxon>
        <taxon>Streptomyces</taxon>
        <taxon>Streptomyces violaceusniger group</taxon>
    </lineage>
</organism>
<evidence type="ECO:0000256" key="1">
    <source>
        <dbReference type="SAM" id="MobiDB-lite"/>
    </source>
</evidence>
<dbReference type="InterPro" id="IPR005471">
    <property type="entry name" value="Tscrpt_reg_IclR_N"/>
</dbReference>
<accession>A0ABX6W2F9</accession>
<dbReference type="PROSITE" id="PS51077">
    <property type="entry name" value="HTH_ICLR"/>
    <property type="match status" value="1"/>
</dbReference>
<name>A0ABX6W2F9_STRMQ</name>
<dbReference type="Pfam" id="PF09339">
    <property type="entry name" value="HTH_IclR"/>
    <property type="match status" value="1"/>
</dbReference>
<dbReference type="EMBL" id="CP065050">
    <property type="protein sequence ID" value="QPI53756.1"/>
    <property type="molecule type" value="Genomic_DNA"/>
</dbReference>
<feature type="compositionally biased region" description="Basic and acidic residues" evidence="1">
    <location>
        <begin position="114"/>
        <end position="126"/>
    </location>
</feature>
<protein>
    <submittedName>
        <fullName evidence="3">Helix-turn-helix domain-containing protein</fullName>
    </submittedName>
</protein>
<dbReference type="InterPro" id="IPR036390">
    <property type="entry name" value="WH_DNA-bd_sf"/>
</dbReference>
<dbReference type="SMART" id="SM00346">
    <property type="entry name" value="HTH_ICLR"/>
    <property type="match status" value="1"/>
</dbReference>
<dbReference type="Proteomes" id="UP000663421">
    <property type="component" value="Chromosome"/>
</dbReference>
<evidence type="ECO:0000313" key="3">
    <source>
        <dbReference type="EMBL" id="QPI53756.1"/>
    </source>
</evidence>
<dbReference type="Gene3D" id="1.10.10.10">
    <property type="entry name" value="Winged helix-like DNA-binding domain superfamily/Winged helix DNA-binding domain"/>
    <property type="match status" value="1"/>
</dbReference>
<proteinExistence type="predicted"/>
<feature type="compositionally biased region" description="Gly residues" evidence="1">
    <location>
        <begin position="179"/>
        <end position="188"/>
    </location>
</feature>
<evidence type="ECO:0000313" key="4">
    <source>
        <dbReference type="Proteomes" id="UP000663421"/>
    </source>
</evidence>
<gene>
    <name evidence="3" type="ORF">I1A49_01370</name>
</gene>
<feature type="domain" description="HTH iclR-type" evidence="2">
    <location>
        <begin position="9"/>
        <end position="69"/>
    </location>
</feature>
<feature type="compositionally biased region" description="Polar residues" evidence="1">
    <location>
        <begin position="158"/>
        <end position="170"/>
    </location>
</feature>
<feature type="region of interest" description="Disordered" evidence="1">
    <location>
        <begin position="99"/>
        <end position="195"/>
    </location>
</feature>
<sequence length="195" mass="20595">MKTPPTYAIASIDHALRLATMLQLEGSLRVAEAAERLGVAQSTANRLLQMLVYRDFAVQDETRVYRAGPVLELAAHSLSRTALLRSVALPHMRGLVDAVEESSLRPRPAPGSGRDTEPGGRRDPSRAHARPSVTTGPPRRPRSSWRSPPRQSAGTGPAATTSRSSRTVADTSGVCSVAGGSGMGGDGVPGQPRTR</sequence>
<dbReference type="InterPro" id="IPR036388">
    <property type="entry name" value="WH-like_DNA-bd_sf"/>
</dbReference>
<keyword evidence="4" id="KW-1185">Reference proteome</keyword>